<evidence type="ECO:0000313" key="5">
    <source>
        <dbReference type="EMBL" id="GGB10082.1"/>
    </source>
</evidence>
<accession>A0A8J2UFD3</accession>
<dbReference type="Gene3D" id="3.90.550.10">
    <property type="entry name" value="Spore Coat Polysaccharide Biosynthesis Protein SpsA, Chain A"/>
    <property type="match status" value="1"/>
</dbReference>
<dbReference type="SUPFAM" id="SSF53448">
    <property type="entry name" value="Nucleotide-diphospho-sugar transferases"/>
    <property type="match status" value="1"/>
</dbReference>
<feature type="transmembrane region" description="Helical" evidence="4">
    <location>
        <begin position="6"/>
        <end position="24"/>
    </location>
</feature>
<evidence type="ECO:0000256" key="4">
    <source>
        <dbReference type="SAM" id="Phobius"/>
    </source>
</evidence>
<keyword evidence="3 5" id="KW-0808">Transferase</keyword>
<reference evidence="5" key="2">
    <citation type="submission" date="2020-09" db="EMBL/GenBank/DDBJ databases">
        <authorList>
            <person name="Sun Q."/>
            <person name="Zhou Y."/>
        </authorList>
    </citation>
    <scope>NUCLEOTIDE SEQUENCE</scope>
    <source>
        <strain evidence="5">CGMCC 1.15448</strain>
    </source>
</reference>
<proteinExistence type="inferred from homology"/>
<dbReference type="EMBL" id="BMJC01000004">
    <property type="protein sequence ID" value="GGB10082.1"/>
    <property type="molecule type" value="Genomic_DNA"/>
</dbReference>
<feature type="transmembrane region" description="Helical" evidence="4">
    <location>
        <begin position="314"/>
        <end position="334"/>
    </location>
</feature>
<comment type="caution">
    <text evidence="5">The sequence shown here is derived from an EMBL/GenBank/DDBJ whole genome shotgun (WGS) entry which is preliminary data.</text>
</comment>
<dbReference type="AlphaFoldDB" id="A0A8J2UFD3"/>
<feature type="transmembrane region" description="Helical" evidence="4">
    <location>
        <begin position="340"/>
        <end position="360"/>
    </location>
</feature>
<dbReference type="PANTHER" id="PTHR43630:SF1">
    <property type="entry name" value="POLY-BETA-1,6-N-ACETYL-D-GLUCOSAMINE SYNTHASE"/>
    <property type="match status" value="1"/>
</dbReference>
<name>A0A8J2UFD3_9BACT</name>
<evidence type="ECO:0000256" key="1">
    <source>
        <dbReference type="ARBA" id="ARBA00006739"/>
    </source>
</evidence>
<evidence type="ECO:0000256" key="3">
    <source>
        <dbReference type="ARBA" id="ARBA00022679"/>
    </source>
</evidence>
<reference evidence="5" key="1">
    <citation type="journal article" date="2014" name="Int. J. Syst. Evol. Microbiol.">
        <title>Complete genome sequence of Corynebacterium casei LMG S-19264T (=DSM 44701T), isolated from a smear-ripened cheese.</title>
        <authorList>
            <consortium name="US DOE Joint Genome Institute (JGI-PGF)"/>
            <person name="Walter F."/>
            <person name="Albersmeier A."/>
            <person name="Kalinowski J."/>
            <person name="Ruckert C."/>
        </authorList>
    </citation>
    <scope>NUCLEOTIDE SEQUENCE</scope>
    <source>
        <strain evidence="5">CGMCC 1.15448</strain>
    </source>
</reference>
<organism evidence="5 6">
    <name type="scientific">Puia dinghuensis</name>
    <dbReference type="NCBI Taxonomy" id="1792502"/>
    <lineage>
        <taxon>Bacteria</taxon>
        <taxon>Pseudomonadati</taxon>
        <taxon>Bacteroidota</taxon>
        <taxon>Chitinophagia</taxon>
        <taxon>Chitinophagales</taxon>
        <taxon>Chitinophagaceae</taxon>
        <taxon>Puia</taxon>
    </lineage>
</organism>
<evidence type="ECO:0000313" key="6">
    <source>
        <dbReference type="Proteomes" id="UP000607559"/>
    </source>
</evidence>
<keyword evidence="4" id="KW-0812">Transmembrane</keyword>
<dbReference type="PANTHER" id="PTHR43630">
    <property type="entry name" value="POLY-BETA-1,6-N-ACETYL-D-GLUCOSAMINE SYNTHASE"/>
    <property type="match status" value="1"/>
</dbReference>
<gene>
    <name evidence="5" type="ORF">GCM10011511_37040</name>
</gene>
<keyword evidence="4" id="KW-1133">Transmembrane helix</keyword>
<dbReference type="Pfam" id="PF13641">
    <property type="entry name" value="Glyco_tranf_2_3"/>
    <property type="match status" value="1"/>
</dbReference>
<dbReference type="GO" id="GO:0016757">
    <property type="term" value="F:glycosyltransferase activity"/>
    <property type="evidence" value="ECO:0007669"/>
    <property type="project" value="UniProtKB-KW"/>
</dbReference>
<dbReference type="Proteomes" id="UP000607559">
    <property type="component" value="Unassembled WGS sequence"/>
</dbReference>
<keyword evidence="4" id="KW-0472">Membrane</keyword>
<comment type="similarity">
    <text evidence="1">Belongs to the glycosyltransferase 2 family.</text>
</comment>
<evidence type="ECO:0000256" key="2">
    <source>
        <dbReference type="ARBA" id="ARBA00022676"/>
    </source>
</evidence>
<feature type="transmembrane region" description="Helical" evidence="4">
    <location>
        <begin position="372"/>
        <end position="393"/>
    </location>
</feature>
<dbReference type="InterPro" id="IPR029044">
    <property type="entry name" value="Nucleotide-diphossugar_trans"/>
</dbReference>
<protein>
    <submittedName>
        <fullName evidence="5">Glycosyl transferase</fullName>
    </submittedName>
</protein>
<dbReference type="RefSeq" id="WP_229688980.1">
    <property type="nucleotide sequence ID" value="NZ_BMJC01000004.1"/>
</dbReference>
<keyword evidence="6" id="KW-1185">Reference proteome</keyword>
<keyword evidence="2" id="KW-0328">Glycosyltransferase</keyword>
<sequence>MVTLSFTLIGCLLFAVYSGLIAWYHQAWMALPVFVPGAAQPRTKITVLIPARNEEENIGNCLQSLAAQTYPRHLFEVIVIDDHSTDGTAAVVREFTGSGFQAKDVVRGMPVGDTAAAPLGIRYLPLAEAPRDGAVTAHKKFAIETGVARATGELIVATDADCLFDPDWLSTLAAFYEEKGAMFIAAPVRIGGMSVWGRQSSLLSVFQTLDFITLQGITGAAVHSRIHSMCNGANLAYAKAAFLEVGGFKGIDSIPSGDDMLLMHKIFLRWPQQVFFLKNSRAIVSTRPESTWKAFFHQRIRWASKADSYDDKRIFWVLLLVYLVNALFLILAIAACWNSWWGFLLLVLLVAKTMVEYPFVSEVAAFFGQRKLMAWFPVLQPFHIGYTLVAGWLGKFGSYRWKDRKVVK</sequence>